<protein>
    <submittedName>
        <fullName evidence="9">Cytochrome c biogenesis protein ResB</fullName>
    </submittedName>
</protein>
<gene>
    <name evidence="9" type="ORF">GCM10009688_14250</name>
</gene>
<evidence type="ECO:0000256" key="2">
    <source>
        <dbReference type="ARBA" id="ARBA00022692"/>
    </source>
</evidence>
<keyword evidence="5 7" id="KW-0472">Membrane</keyword>
<dbReference type="EMBL" id="BAAALV010000002">
    <property type="protein sequence ID" value="GAA1910494.1"/>
    <property type="molecule type" value="Genomic_DNA"/>
</dbReference>
<comment type="subcellular location">
    <subcellularLocation>
        <location evidence="1">Membrane</location>
        <topology evidence="1">Multi-pass membrane protein</topology>
    </subcellularLocation>
</comment>
<dbReference type="Proteomes" id="UP001500784">
    <property type="component" value="Unassembled WGS sequence"/>
</dbReference>
<proteinExistence type="predicted"/>
<feature type="transmembrane region" description="Helical" evidence="7">
    <location>
        <begin position="113"/>
        <end position="134"/>
    </location>
</feature>
<accession>A0ABP5ADN3</accession>
<evidence type="ECO:0000256" key="1">
    <source>
        <dbReference type="ARBA" id="ARBA00004141"/>
    </source>
</evidence>
<evidence type="ECO:0000313" key="10">
    <source>
        <dbReference type="Proteomes" id="UP001500784"/>
    </source>
</evidence>
<sequence length="586" mass="62596">MKPEPESEMTPQPPVENTEADTAAADRPGEKAGNDVALPALGLRGTLRWAWTQLTSMRTALFLLLLLAVAAVPGSLFPQRPANPGAVTQYIQDNPDTGPWLDRFQLFDVYSSVWFSAIYLLLFISLIGCVIPRAKVHWKALRSKPPRTPTRLSRLPEYGTLAVPAGTGLTAAGAARDAAAVLRKRGYRVEARDLDGTRPSVGAERGFAKETGNLIFHVSLIGVLASVAVGGLLGYNGQRIVVEGDTFVNTLVGYDTFSPGTNFSESQLSPYSLTLDDFDVTFDRQPNGNVQPLDFTAGVTVQEDPEEEPRSETLKVNEPLNVGGTKVYLVGNGYAPVVTVRDGEGEIAFQGPVVGVPTDGVYTSLMVIKAPDAKPDQLGFVGFFLPTAMLDSNGVSFSGDPDPVNPQLNLNSYYGDLGLDNGVPSNVFVLDTEDLTELNNRDLDSGGIVLGMNQSYDLPEGKGSISFDGLLRYAALDVHYDPAKTAVGIFAALSLAGLSASLFIARRRVWVRTGTADDGRIMVEYGLLARGEDPRLETEGEALRTLLEKKWLAGAPAATPAEGPETLADASVTGSTGRTEETGKDS</sequence>
<feature type="transmembrane region" description="Helical" evidence="7">
    <location>
        <begin position="214"/>
        <end position="235"/>
    </location>
</feature>
<evidence type="ECO:0000256" key="4">
    <source>
        <dbReference type="ARBA" id="ARBA00022989"/>
    </source>
</evidence>
<evidence type="ECO:0000256" key="7">
    <source>
        <dbReference type="SAM" id="Phobius"/>
    </source>
</evidence>
<feature type="transmembrane region" description="Helical" evidence="7">
    <location>
        <begin position="60"/>
        <end position="77"/>
    </location>
</feature>
<keyword evidence="4 7" id="KW-1133">Transmembrane helix</keyword>
<keyword evidence="3" id="KW-0201">Cytochrome c-type biogenesis</keyword>
<feature type="compositionally biased region" description="Low complexity" evidence="6">
    <location>
        <begin position="555"/>
        <end position="568"/>
    </location>
</feature>
<dbReference type="PANTHER" id="PTHR31566:SF0">
    <property type="entry name" value="CYTOCHROME C BIOGENESIS PROTEIN CCS1, CHLOROPLASTIC"/>
    <property type="match status" value="1"/>
</dbReference>
<evidence type="ECO:0000256" key="3">
    <source>
        <dbReference type="ARBA" id="ARBA00022748"/>
    </source>
</evidence>
<feature type="domain" description="ResB-like" evidence="8">
    <location>
        <begin position="57"/>
        <end position="539"/>
    </location>
</feature>
<name>A0ABP5ADN3_9MICC</name>
<evidence type="ECO:0000259" key="8">
    <source>
        <dbReference type="Pfam" id="PF05140"/>
    </source>
</evidence>
<comment type="caution">
    <text evidence="9">The sequence shown here is derived from an EMBL/GenBank/DDBJ whole genome shotgun (WGS) entry which is preliminary data.</text>
</comment>
<dbReference type="InterPro" id="IPR007816">
    <property type="entry name" value="ResB-like_domain"/>
</dbReference>
<evidence type="ECO:0000313" key="9">
    <source>
        <dbReference type="EMBL" id="GAA1910494.1"/>
    </source>
</evidence>
<keyword evidence="2 7" id="KW-0812">Transmembrane</keyword>
<feature type="region of interest" description="Disordered" evidence="6">
    <location>
        <begin position="1"/>
        <end position="33"/>
    </location>
</feature>
<dbReference type="InterPro" id="IPR023494">
    <property type="entry name" value="Cyt_c_bgen_Ccs1/CcsB/ResB"/>
</dbReference>
<evidence type="ECO:0000256" key="6">
    <source>
        <dbReference type="SAM" id="MobiDB-lite"/>
    </source>
</evidence>
<organism evidence="9 10">
    <name type="scientific">Arthrobacter gandavensis</name>
    <dbReference type="NCBI Taxonomy" id="169960"/>
    <lineage>
        <taxon>Bacteria</taxon>
        <taxon>Bacillati</taxon>
        <taxon>Actinomycetota</taxon>
        <taxon>Actinomycetes</taxon>
        <taxon>Micrococcales</taxon>
        <taxon>Micrococcaceae</taxon>
        <taxon>Arthrobacter</taxon>
    </lineage>
</organism>
<dbReference type="PANTHER" id="PTHR31566">
    <property type="entry name" value="CYTOCHROME C BIOGENESIS PROTEIN CCS1, CHLOROPLASTIC"/>
    <property type="match status" value="1"/>
</dbReference>
<feature type="region of interest" description="Disordered" evidence="6">
    <location>
        <begin position="555"/>
        <end position="586"/>
    </location>
</feature>
<feature type="transmembrane region" description="Helical" evidence="7">
    <location>
        <begin position="486"/>
        <end position="505"/>
    </location>
</feature>
<dbReference type="Pfam" id="PF05140">
    <property type="entry name" value="ResB"/>
    <property type="match status" value="1"/>
</dbReference>
<reference evidence="10" key="1">
    <citation type="journal article" date="2019" name="Int. J. Syst. Evol. Microbiol.">
        <title>The Global Catalogue of Microorganisms (GCM) 10K type strain sequencing project: providing services to taxonomists for standard genome sequencing and annotation.</title>
        <authorList>
            <consortium name="The Broad Institute Genomics Platform"/>
            <consortium name="The Broad Institute Genome Sequencing Center for Infectious Disease"/>
            <person name="Wu L."/>
            <person name="Ma J."/>
        </authorList>
    </citation>
    <scope>NUCLEOTIDE SEQUENCE [LARGE SCALE GENOMIC DNA]</scope>
    <source>
        <strain evidence="10">JCM 13316</strain>
    </source>
</reference>
<keyword evidence="10" id="KW-1185">Reference proteome</keyword>
<evidence type="ECO:0000256" key="5">
    <source>
        <dbReference type="ARBA" id="ARBA00023136"/>
    </source>
</evidence>